<dbReference type="PANTHER" id="PTHR11766">
    <property type="entry name" value="TYROSYL-TRNA SYNTHETASE"/>
    <property type="match status" value="1"/>
</dbReference>
<dbReference type="NCBIfam" id="TIGR00234">
    <property type="entry name" value="tyrS"/>
    <property type="match status" value="1"/>
</dbReference>
<accession>A0ABQ1LA48</accession>
<comment type="catalytic activity">
    <reaction evidence="6 7">
        <text>tRNA(Tyr) + L-tyrosine + ATP = L-tyrosyl-tRNA(Tyr) + AMP + diphosphate + H(+)</text>
        <dbReference type="Rhea" id="RHEA:10220"/>
        <dbReference type="Rhea" id="RHEA-COMP:9706"/>
        <dbReference type="Rhea" id="RHEA-COMP:9707"/>
        <dbReference type="ChEBI" id="CHEBI:15378"/>
        <dbReference type="ChEBI" id="CHEBI:30616"/>
        <dbReference type="ChEBI" id="CHEBI:33019"/>
        <dbReference type="ChEBI" id="CHEBI:58315"/>
        <dbReference type="ChEBI" id="CHEBI:78442"/>
        <dbReference type="ChEBI" id="CHEBI:78536"/>
        <dbReference type="ChEBI" id="CHEBI:456215"/>
        <dbReference type="EC" id="6.1.1.1"/>
    </reaction>
</comment>
<keyword evidence="1 7" id="KW-0436">Ligase</keyword>
<comment type="subcellular location">
    <subcellularLocation>
        <location evidence="7">Cytoplasm</location>
    </subcellularLocation>
</comment>
<dbReference type="SUPFAM" id="SSF52374">
    <property type="entry name" value="Nucleotidylyl transferase"/>
    <property type="match status" value="1"/>
</dbReference>
<evidence type="ECO:0000256" key="3">
    <source>
        <dbReference type="ARBA" id="ARBA00022840"/>
    </source>
</evidence>
<dbReference type="InterPro" id="IPR001412">
    <property type="entry name" value="aa-tRNA-synth_I_CS"/>
</dbReference>
<feature type="binding site" evidence="7">
    <location>
        <position position="241"/>
    </location>
    <ligand>
        <name>ATP</name>
        <dbReference type="ChEBI" id="CHEBI:30616"/>
    </ligand>
</feature>
<proteinExistence type="inferred from homology"/>
<keyword evidence="5 7" id="KW-0030">Aminoacyl-tRNA synthetase</keyword>
<evidence type="ECO:0000256" key="6">
    <source>
        <dbReference type="ARBA" id="ARBA00048248"/>
    </source>
</evidence>
<dbReference type="InterPro" id="IPR002307">
    <property type="entry name" value="Tyr-tRNA-ligase"/>
</dbReference>
<feature type="short sequence motif" description="'KMSKS' region" evidence="7">
    <location>
        <begin position="238"/>
        <end position="242"/>
    </location>
</feature>
<dbReference type="GO" id="GO:0016874">
    <property type="term" value="F:ligase activity"/>
    <property type="evidence" value="ECO:0007669"/>
    <property type="project" value="UniProtKB-KW"/>
</dbReference>
<evidence type="ECO:0000313" key="10">
    <source>
        <dbReference type="Proteomes" id="UP000637769"/>
    </source>
</evidence>
<dbReference type="RefSeq" id="WP_188424840.1">
    <property type="nucleotide sequence ID" value="NZ_BMCH01000001.1"/>
</dbReference>
<comment type="similarity">
    <text evidence="7">Belongs to the class-I aminoacyl-tRNA synthetase family. TyrS type 1 subfamily.</text>
</comment>
<dbReference type="EMBL" id="BMCH01000001">
    <property type="protein sequence ID" value="GGC20932.1"/>
    <property type="molecule type" value="Genomic_DNA"/>
</dbReference>
<dbReference type="Proteomes" id="UP000637769">
    <property type="component" value="Unassembled WGS sequence"/>
</dbReference>
<dbReference type="Pfam" id="PF00579">
    <property type="entry name" value="tRNA-synt_1b"/>
    <property type="match status" value="1"/>
</dbReference>
<dbReference type="CDD" id="cd00805">
    <property type="entry name" value="TyrRS_core"/>
    <property type="match status" value="1"/>
</dbReference>
<comment type="function">
    <text evidence="7">Catalyzes the attachment of tyrosine to tRNA(Tyr) in a two-step reaction: tyrosine is first activated by ATP to form Tyr-AMP and then transferred to the acceptor end of tRNA(Tyr).</text>
</comment>
<gene>
    <name evidence="7 9" type="primary">tyrS</name>
    <name evidence="9" type="ORF">GCM10007207_02680</name>
</gene>
<evidence type="ECO:0000256" key="5">
    <source>
        <dbReference type="ARBA" id="ARBA00023146"/>
    </source>
</evidence>
<evidence type="ECO:0000256" key="4">
    <source>
        <dbReference type="ARBA" id="ARBA00022917"/>
    </source>
</evidence>
<keyword evidence="3 7" id="KW-0067">ATP-binding</keyword>
<comment type="subunit">
    <text evidence="7">Homodimer.</text>
</comment>
<feature type="binding site" evidence="7">
    <location>
        <position position="41"/>
    </location>
    <ligand>
        <name>L-tyrosine</name>
        <dbReference type="ChEBI" id="CHEBI:58315"/>
    </ligand>
</feature>
<name>A0ABQ1LA48_9PROT</name>
<dbReference type="InterPro" id="IPR024088">
    <property type="entry name" value="Tyr-tRNA-ligase_bac-type"/>
</dbReference>
<evidence type="ECO:0000256" key="8">
    <source>
        <dbReference type="PROSITE-ProRule" id="PRU00182"/>
    </source>
</evidence>
<comment type="caution">
    <text evidence="9">The sequence shown here is derived from an EMBL/GenBank/DDBJ whole genome shotgun (WGS) entry which is preliminary data.</text>
</comment>
<dbReference type="PANTHER" id="PTHR11766:SF0">
    <property type="entry name" value="TYROSINE--TRNA LIGASE, MITOCHONDRIAL"/>
    <property type="match status" value="1"/>
</dbReference>
<dbReference type="HAMAP" id="MF_02006">
    <property type="entry name" value="Tyr_tRNA_synth_type1"/>
    <property type="match status" value="1"/>
</dbReference>
<keyword evidence="4 7" id="KW-0648">Protein biosynthesis</keyword>
<dbReference type="PROSITE" id="PS00178">
    <property type="entry name" value="AA_TRNA_LIGASE_I"/>
    <property type="match status" value="1"/>
</dbReference>
<feature type="short sequence motif" description="'HIGH' region" evidence="7">
    <location>
        <begin position="46"/>
        <end position="55"/>
    </location>
</feature>
<protein>
    <recommendedName>
        <fullName evidence="7">Tyrosine--tRNA ligase</fullName>
        <ecNumber evidence="7">6.1.1.1</ecNumber>
    </recommendedName>
    <alternativeName>
        <fullName evidence="7">Tyrosyl-tRNA synthetase</fullName>
        <shortName evidence="7">TyrRS</shortName>
    </alternativeName>
</protein>
<reference evidence="10" key="1">
    <citation type="journal article" date="2019" name="Int. J. Syst. Evol. Microbiol.">
        <title>The Global Catalogue of Microorganisms (GCM) 10K type strain sequencing project: providing services to taxonomists for standard genome sequencing and annotation.</title>
        <authorList>
            <consortium name="The Broad Institute Genomics Platform"/>
            <consortium name="The Broad Institute Genome Sequencing Center for Infectious Disease"/>
            <person name="Wu L."/>
            <person name="Ma J."/>
        </authorList>
    </citation>
    <scope>NUCLEOTIDE SEQUENCE [LARGE SCALE GENOMIC DNA]</scope>
    <source>
        <strain evidence="10">CCM 7132</strain>
    </source>
</reference>
<evidence type="ECO:0000256" key="7">
    <source>
        <dbReference type="HAMAP-Rule" id="MF_02006"/>
    </source>
</evidence>
<dbReference type="PROSITE" id="PS50889">
    <property type="entry name" value="S4"/>
    <property type="match status" value="1"/>
</dbReference>
<evidence type="ECO:0000313" key="9">
    <source>
        <dbReference type="EMBL" id="GGC20932.1"/>
    </source>
</evidence>
<keyword evidence="8" id="KW-0694">RNA-binding</keyword>
<dbReference type="InterPro" id="IPR036986">
    <property type="entry name" value="S4_RNA-bd_sf"/>
</dbReference>
<keyword evidence="7" id="KW-0963">Cytoplasm</keyword>
<dbReference type="Gene3D" id="3.40.50.620">
    <property type="entry name" value="HUPs"/>
    <property type="match status" value="1"/>
</dbReference>
<sequence length="418" mass="45639">MAEHALKSPFLKEADARGYIFQCTDLAALDDALCAGPVTGYIGFDPTADSLHVGNALSIMMLRLMQRHGHRPIALMGGGTAKIGDPSFRDEARALMSPEKLAHNLAGIEVSLRQFLSFGSGPSDAMLANNAEWLDRLSYIELLQDVGVHFSISRMLSFESVRQRLDREQGLTFLEFNYSILQSYDFRELNRRHGAVLQMGGSDQWGNIVAGIDLARRTDSKQVFGLTTPLVTTSSGAKMGKSANGATWVSAEKLPVFEYWQFWRNTEDADVGRFLKFFTDLPVEECERLGALEGAAINEAKKILATEATAICHGREAALAAAETARQAFEAGGLATDLPSRDLPKADLEAGIPAFRLFGESGLVATNSEARRLIRGGGARLNDEPIQDENRVITSDDLVEGVLKLSSGKKRHLLLRPV</sequence>
<keyword evidence="2 7" id="KW-0547">Nucleotide-binding</keyword>
<dbReference type="Gene3D" id="1.10.240.10">
    <property type="entry name" value="Tyrosyl-Transfer RNA Synthetase"/>
    <property type="match status" value="1"/>
</dbReference>
<dbReference type="Gene3D" id="3.10.290.10">
    <property type="entry name" value="RNA-binding S4 domain"/>
    <property type="match status" value="1"/>
</dbReference>
<keyword evidence="10" id="KW-1185">Reference proteome</keyword>
<feature type="binding site" evidence="7">
    <location>
        <position position="182"/>
    </location>
    <ligand>
        <name>L-tyrosine</name>
        <dbReference type="ChEBI" id="CHEBI:58315"/>
    </ligand>
</feature>
<dbReference type="PRINTS" id="PR01040">
    <property type="entry name" value="TRNASYNTHTYR"/>
</dbReference>
<organism evidence="9 10">
    <name type="scientific">Asaia siamensis</name>
    <dbReference type="NCBI Taxonomy" id="110479"/>
    <lineage>
        <taxon>Bacteria</taxon>
        <taxon>Pseudomonadati</taxon>
        <taxon>Pseudomonadota</taxon>
        <taxon>Alphaproteobacteria</taxon>
        <taxon>Acetobacterales</taxon>
        <taxon>Acetobacteraceae</taxon>
        <taxon>Asaia</taxon>
    </lineage>
</organism>
<evidence type="ECO:0000256" key="1">
    <source>
        <dbReference type="ARBA" id="ARBA00022598"/>
    </source>
</evidence>
<dbReference type="SUPFAM" id="SSF55174">
    <property type="entry name" value="Alpha-L RNA-binding motif"/>
    <property type="match status" value="1"/>
</dbReference>
<dbReference type="InterPro" id="IPR014729">
    <property type="entry name" value="Rossmann-like_a/b/a_fold"/>
</dbReference>
<evidence type="ECO:0000256" key="2">
    <source>
        <dbReference type="ARBA" id="ARBA00022741"/>
    </source>
</evidence>
<dbReference type="EC" id="6.1.1.1" evidence="7"/>
<dbReference type="InterPro" id="IPR024107">
    <property type="entry name" value="Tyr-tRNA-ligase_bac_1"/>
</dbReference>
<dbReference type="InterPro" id="IPR002305">
    <property type="entry name" value="aa-tRNA-synth_Ic"/>
</dbReference>
<feature type="binding site" evidence="7">
    <location>
        <position position="178"/>
    </location>
    <ligand>
        <name>L-tyrosine</name>
        <dbReference type="ChEBI" id="CHEBI:58315"/>
    </ligand>
</feature>
<dbReference type="CDD" id="cd00165">
    <property type="entry name" value="S4"/>
    <property type="match status" value="1"/>
</dbReference>